<accession>A0A2D3UP97</accession>
<feature type="signal peptide" evidence="1">
    <location>
        <begin position="1"/>
        <end position="18"/>
    </location>
</feature>
<reference evidence="2 3" key="1">
    <citation type="submission" date="2016-03" db="EMBL/GenBank/DDBJ databases">
        <authorList>
            <person name="Ploux O."/>
        </authorList>
    </citation>
    <scope>NUCLEOTIDE SEQUENCE [LARGE SCALE GENOMIC DNA]</scope>
    <source>
        <strain evidence="2 3">URUG2</strain>
    </source>
</reference>
<dbReference type="Proteomes" id="UP000225277">
    <property type="component" value="Unassembled WGS sequence"/>
</dbReference>
<protein>
    <submittedName>
        <fullName evidence="2">Uncharacterized protein</fullName>
    </submittedName>
</protein>
<keyword evidence="3" id="KW-1185">Reference proteome</keyword>
<organism evidence="2 3">
    <name type="scientific">Ramularia collo-cygni</name>
    <dbReference type="NCBI Taxonomy" id="112498"/>
    <lineage>
        <taxon>Eukaryota</taxon>
        <taxon>Fungi</taxon>
        <taxon>Dikarya</taxon>
        <taxon>Ascomycota</taxon>
        <taxon>Pezizomycotina</taxon>
        <taxon>Dothideomycetes</taxon>
        <taxon>Dothideomycetidae</taxon>
        <taxon>Mycosphaerellales</taxon>
        <taxon>Mycosphaerellaceae</taxon>
        <taxon>Ramularia</taxon>
    </lineage>
</organism>
<feature type="chain" id="PRO_5013756871" evidence="1">
    <location>
        <begin position="19"/>
        <end position="181"/>
    </location>
</feature>
<dbReference type="GeneID" id="35599296"/>
<evidence type="ECO:0000256" key="1">
    <source>
        <dbReference type="SAM" id="SignalP"/>
    </source>
</evidence>
<evidence type="ECO:0000313" key="3">
    <source>
        <dbReference type="Proteomes" id="UP000225277"/>
    </source>
</evidence>
<gene>
    <name evidence="2" type="ORF">RCC_04117</name>
</gene>
<proteinExistence type="predicted"/>
<sequence length="181" mass="20587">MLTLLLAIISIFTPLIFAENSQPINLVANNRAGNYLYTTKIDDFTYKVSTVGFSGFASHFSIHDVQNINNASIHAPQIGPDAIMDVYRTSAGGVPTSQVFVRTNMTYDDIPHWQQISIADNRLNYYTWDYQYIFYFCETPILTDDDMESTTTLFMRRSEVNLPEGCWDTTFSTTRQGFGRG</sequence>
<keyword evidence="1" id="KW-0732">Signal</keyword>
<dbReference type="AlphaFoldDB" id="A0A2D3UP97"/>
<dbReference type="EMBL" id="FJUY01000005">
    <property type="protein sequence ID" value="CZT18272.1"/>
    <property type="molecule type" value="Genomic_DNA"/>
</dbReference>
<evidence type="ECO:0000313" key="2">
    <source>
        <dbReference type="EMBL" id="CZT18272.1"/>
    </source>
</evidence>
<dbReference type="OrthoDB" id="10441701at2759"/>
<dbReference type="RefSeq" id="XP_023625162.1">
    <property type="nucleotide sequence ID" value="XM_023769394.1"/>
</dbReference>
<name>A0A2D3UP97_9PEZI</name>